<dbReference type="Proteomes" id="UP000564644">
    <property type="component" value="Unassembled WGS sequence"/>
</dbReference>
<evidence type="ECO:0000256" key="2">
    <source>
        <dbReference type="ARBA" id="ARBA00023163"/>
    </source>
</evidence>
<dbReference type="PANTHER" id="PTHR43436:SF1">
    <property type="entry name" value="TRANSCRIPTIONAL REGULATORY PROTEIN"/>
    <property type="match status" value="1"/>
</dbReference>
<dbReference type="PROSITE" id="PS01124">
    <property type="entry name" value="HTH_ARAC_FAMILY_2"/>
    <property type="match status" value="1"/>
</dbReference>
<protein>
    <submittedName>
        <fullName evidence="4">AraC family transcriptional regulator</fullName>
    </submittedName>
</protein>
<sequence>MRTFHEHSAGKAAEPIERETARLASLIDAHTPHDGAFGGRIPGLYLNRYSQIDVADSFHTIYSPAVGIAAQGKKIVKVGQEIYEYGGARIFVTPVALPVTMQTVQAGPSDPFLGVGLLLDPQKTAESVLKVYPQGLPTVRNRRAGYVTDADPDTINAVARLVRCLSDPGDAKWLAPLVAEEILIRLLRSPIGVYLAETGFADSGVQRVAKAIDWLRSHFSQPFKVAELAEMVHMSETTFREHFKSVTAMSPLQYQKALRLQEARRLMLSGQTDATRACRLVGYVSDSQFSRDYSRFFGNPPSRDIARWRQP</sequence>
<dbReference type="SUPFAM" id="SSF46689">
    <property type="entry name" value="Homeodomain-like"/>
    <property type="match status" value="2"/>
</dbReference>
<dbReference type="PANTHER" id="PTHR43436">
    <property type="entry name" value="ARAC-FAMILY TRANSCRIPTIONAL REGULATOR"/>
    <property type="match status" value="1"/>
</dbReference>
<name>A0A7X0SM57_9BACL</name>
<keyword evidence="2" id="KW-0804">Transcription</keyword>
<dbReference type="InterPro" id="IPR009057">
    <property type="entry name" value="Homeodomain-like_sf"/>
</dbReference>
<dbReference type="GO" id="GO:0003700">
    <property type="term" value="F:DNA-binding transcription factor activity"/>
    <property type="evidence" value="ECO:0007669"/>
    <property type="project" value="InterPro"/>
</dbReference>
<evidence type="ECO:0000256" key="1">
    <source>
        <dbReference type="ARBA" id="ARBA00023015"/>
    </source>
</evidence>
<accession>A0A7X0SM57</accession>
<dbReference type="RefSeq" id="WP_185130197.1">
    <property type="nucleotide sequence ID" value="NZ_JACJVO010000020.1"/>
</dbReference>
<organism evidence="4 5">
    <name type="scientific">Cohnella zeiphila</name>
    <dbReference type="NCBI Taxonomy" id="2761120"/>
    <lineage>
        <taxon>Bacteria</taxon>
        <taxon>Bacillati</taxon>
        <taxon>Bacillota</taxon>
        <taxon>Bacilli</taxon>
        <taxon>Bacillales</taxon>
        <taxon>Paenibacillaceae</taxon>
        <taxon>Cohnella</taxon>
    </lineage>
</organism>
<evidence type="ECO:0000259" key="3">
    <source>
        <dbReference type="PROSITE" id="PS01124"/>
    </source>
</evidence>
<feature type="domain" description="HTH araC/xylS-type" evidence="3">
    <location>
        <begin position="209"/>
        <end position="307"/>
    </location>
</feature>
<dbReference type="InterPro" id="IPR009594">
    <property type="entry name" value="Tscrpt_reg_HTH_AraC_N"/>
</dbReference>
<dbReference type="Pfam" id="PF06719">
    <property type="entry name" value="AraC_N"/>
    <property type="match status" value="1"/>
</dbReference>
<evidence type="ECO:0000313" key="4">
    <source>
        <dbReference type="EMBL" id="MBB6732537.1"/>
    </source>
</evidence>
<comment type="caution">
    <text evidence="4">The sequence shown here is derived from an EMBL/GenBank/DDBJ whole genome shotgun (WGS) entry which is preliminary data.</text>
</comment>
<dbReference type="AlphaFoldDB" id="A0A7X0SM57"/>
<dbReference type="Gene3D" id="1.10.10.60">
    <property type="entry name" value="Homeodomain-like"/>
    <property type="match status" value="1"/>
</dbReference>
<keyword evidence="5" id="KW-1185">Reference proteome</keyword>
<dbReference type="SMART" id="SM00342">
    <property type="entry name" value="HTH_ARAC"/>
    <property type="match status" value="1"/>
</dbReference>
<dbReference type="EMBL" id="JACJVO010000020">
    <property type="protein sequence ID" value="MBB6732537.1"/>
    <property type="molecule type" value="Genomic_DNA"/>
</dbReference>
<dbReference type="GO" id="GO:0043565">
    <property type="term" value="F:sequence-specific DNA binding"/>
    <property type="evidence" value="ECO:0007669"/>
    <property type="project" value="InterPro"/>
</dbReference>
<keyword evidence="1" id="KW-0805">Transcription regulation</keyword>
<gene>
    <name evidence="4" type="ORF">H7C18_16570</name>
</gene>
<reference evidence="4 5" key="1">
    <citation type="submission" date="2020-08" db="EMBL/GenBank/DDBJ databases">
        <title>Cohnella phylogeny.</title>
        <authorList>
            <person name="Dunlap C."/>
        </authorList>
    </citation>
    <scope>NUCLEOTIDE SEQUENCE [LARGE SCALE GENOMIC DNA]</scope>
    <source>
        <strain evidence="4 5">CBP 2801</strain>
    </source>
</reference>
<evidence type="ECO:0000313" key="5">
    <source>
        <dbReference type="Proteomes" id="UP000564644"/>
    </source>
</evidence>
<dbReference type="Pfam" id="PF12833">
    <property type="entry name" value="HTH_18"/>
    <property type="match status" value="1"/>
</dbReference>
<proteinExistence type="predicted"/>
<dbReference type="InterPro" id="IPR018060">
    <property type="entry name" value="HTH_AraC"/>
</dbReference>